<evidence type="ECO:0000313" key="1">
    <source>
        <dbReference type="EMBL" id="TKR73492.1"/>
    </source>
</evidence>
<proteinExistence type="predicted"/>
<dbReference type="EMBL" id="AZBU02000006">
    <property type="protein sequence ID" value="TKR73492.1"/>
    <property type="molecule type" value="Genomic_DNA"/>
</dbReference>
<organism evidence="1 2">
    <name type="scientific">Steinernema carpocapsae</name>
    <name type="common">Entomopathogenic nematode</name>
    <dbReference type="NCBI Taxonomy" id="34508"/>
    <lineage>
        <taxon>Eukaryota</taxon>
        <taxon>Metazoa</taxon>
        <taxon>Ecdysozoa</taxon>
        <taxon>Nematoda</taxon>
        <taxon>Chromadorea</taxon>
        <taxon>Rhabditida</taxon>
        <taxon>Tylenchina</taxon>
        <taxon>Panagrolaimomorpha</taxon>
        <taxon>Strongyloidoidea</taxon>
        <taxon>Steinernematidae</taxon>
        <taxon>Steinernema</taxon>
    </lineage>
</organism>
<keyword evidence="2" id="KW-1185">Reference proteome</keyword>
<dbReference type="Proteomes" id="UP000298663">
    <property type="component" value="Unassembled WGS sequence"/>
</dbReference>
<sequence>MDSTTLKMYHGILCTLRLQGIRFPTTVTKKADNTKSYVANLTFVTSDDKKVQLSFFDDQISKFKVLTLTKFTKSIIPI</sequence>
<reference evidence="1 2" key="1">
    <citation type="journal article" date="2015" name="Genome Biol.">
        <title>Comparative genomics of Steinernema reveals deeply conserved gene regulatory networks.</title>
        <authorList>
            <person name="Dillman A.R."/>
            <person name="Macchietto M."/>
            <person name="Porter C.F."/>
            <person name="Rogers A."/>
            <person name="Williams B."/>
            <person name="Antoshechkin I."/>
            <person name="Lee M.M."/>
            <person name="Goodwin Z."/>
            <person name="Lu X."/>
            <person name="Lewis E.E."/>
            <person name="Goodrich-Blair H."/>
            <person name="Stock S.P."/>
            <person name="Adams B.J."/>
            <person name="Sternberg P.W."/>
            <person name="Mortazavi A."/>
        </authorList>
    </citation>
    <scope>NUCLEOTIDE SEQUENCE [LARGE SCALE GENOMIC DNA]</scope>
    <source>
        <strain evidence="1 2">ALL</strain>
    </source>
</reference>
<evidence type="ECO:0000313" key="2">
    <source>
        <dbReference type="Proteomes" id="UP000298663"/>
    </source>
</evidence>
<accession>A0A4U5MV89</accession>
<comment type="caution">
    <text evidence="1">The sequence shown here is derived from an EMBL/GenBank/DDBJ whole genome shotgun (WGS) entry which is preliminary data.</text>
</comment>
<reference evidence="1 2" key="2">
    <citation type="journal article" date="2019" name="G3 (Bethesda)">
        <title>Hybrid Assembly of the Genome of the Entomopathogenic Nematode Steinernema carpocapsae Identifies the X-Chromosome.</title>
        <authorList>
            <person name="Serra L."/>
            <person name="Macchietto M."/>
            <person name="Macias-Munoz A."/>
            <person name="McGill C.J."/>
            <person name="Rodriguez I.M."/>
            <person name="Rodriguez B."/>
            <person name="Murad R."/>
            <person name="Mortazavi A."/>
        </authorList>
    </citation>
    <scope>NUCLEOTIDE SEQUENCE [LARGE SCALE GENOMIC DNA]</scope>
    <source>
        <strain evidence="1 2">ALL</strain>
    </source>
</reference>
<dbReference type="AlphaFoldDB" id="A0A4U5MV89"/>
<name>A0A4U5MV89_STECR</name>
<gene>
    <name evidence="1" type="ORF">L596_020797</name>
</gene>
<protein>
    <submittedName>
        <fullName evidence="1">Uncharacterized protein</fullName>
    </submittedName>
</protein>